<proteinExistence type="predicted"/>
<dbReference type="AlphaFoldDB" id="A0A5C2RTG8"/>
<dbReference type="SUPFAM" id="SSF81383">
    <property type="entry name" value="F-box domain"/>
    <property type="match status" value="1"/>
</dbReference>
<evidence type="ECO:0000313" key="2">
    <source>
        <dbReference type="Proteomes" id="UP000313359"/>
    </source>
</evidence>
<dbReference type="Proteomes" id="UP000313359">
    <property type="component" value="Unassembled WGS sequence"/>
</dbReference>
<gene>
    <name evidence="1" type="ORF">L227DRAFT_336094</name>
</gene>
<dbReference type="OrthoDB" id="2747460at2759"/>
<evidence type="ECO:0000313" key="1">
    <source>
        <dbReference type="EMBL" id="RPD54942.1"/>
    </source>
</evidence>
<sequence length="292" mass="33140">MAAGRDKAGSCAIARLPFELLRQVFLELADREDRCSLKSCITVSKHWHEVALPVFMRHVVILNQRFFDDRFALFRSWLRTHKNMAMCIRTLEFTGNSYLSRSRMRMCAGGPSQLNMDSLKYALPYLPALAELRLIRAAILVPPPLSPNTPSRPIRALTLHADELMGRDMYNSSFGPSMFPALSAVLSLVAPDTLVLEGGHTFPSNPPESFPAPTNVKIRQLDLGKYWLDLPYWRGLLAPDTLEHFIAMWPWRDRDNDQAHKFHALMESVGTAVQSITLCMHSMHECLPHEGR</sequence>
<dbReference type="InterPro" id="IPR036047">
    <property type="entry name" value="F-box-like_dom_sf"/>
</dbReference>
<protein>
    <submittedName>
        <fullName evidence="1">Uncharacterized protein</fullName>
    </submittedName>
</protein>
<reference evidence="1" key="1">
    <citation type="journal article" date="2018" name="Genome Biol. Evol.">
        <title>Genomics and development of Lentinus tigrinus, a white-rot wood-decaying mushroom with dimorphic fruiting bodies.</title>
        <authorList>
            <person name="Wu B."/>
            <person name="Xu Z."/>
            <person name="Knudson A."/>
            <person name="Carlson A."/>
            <person name="Chen N."/>
            <person name="Kovaka S."/>
            <person name="LaButti K."/>
            <person name="Lipzen A."/>
            <person name="Pennachio C."/>
            <person name="Riley R."/>
            <person name="Schakwitz W."/>
            <person name="Umezawa K."/>
            <person name="Ohm R.A."/>
            <person name="Grigoriev I.V."/>
            <person name="Nagy L.G."/>
            <person name="Gibbons J."/>
            <person name="Hibbett D."/>
        </authorList>
    </citation>
    <scope>NUCLEOTIDE SEQUENCE [LARGE SCALE GENOMIC DNA]</scope>
    <source>
        <strain evidence="1">ALCF2SS1-6</strain>
    </source>
</reference>
<keyword evidence="2" id="KW-1185">Reference proteome</keyword>
<name>A0A5C2RTG8_9APHY</name>
<accession>A0A5C2RTG8</accession>
<dbReference type="EMBL" id="ML122300">
    <property type="protein sequence ID" value="RPD54942.1"/>
    <property type="molecule type" value="Genomic_DNA"/>
</dbReference>
<organism evidence="1 2">
    <name type="scientific">Lentinus tigrinus ALCF2SS1-6</name>
    <dbReference type="NCBI Taxonomy" id="1328759"/>
    <lineage>
        <taxon>Eukaryota</taxon>
        <taxon>Fungi</taxon>
        <taxon>Dikarya</taxon>
        <taxon>Basidiomycota</taxon>
        <taxon>Agaricomycotina</taxon>
        <taxon>Agaricomycetes</taxon>
        <taxon>Polyporales</taxon>
        <taxon>Polyporaceae</taxon>
        <taxon>Lentinus</taxon>
    </lineage>
</organism>